<evidence type="ECO:0000256" key="1">
    <source>
        <dbReference type="SAM" id="MobiDB-lite"/>
    </source>
</evidence>
<dbReference type="STRING" id="679937.Bcop_2286"/>
<accession>F3ZUY6</accession>
<evidence type="ECO:0008006" key="4">
    <source>
        <dbReference type="Google" id="ProtNLM"/>
    </source>
</evidence>
<evidence type="ECO:0000313" key="2">
    <source>
        <dbReference type="EMBL" id="EGJ72444.1"/>
    </source>
</evidence>
<keyword evidence="3" id="KW-1185">Reference proteome</keyword>
<sequence length="48" mass="5749">MADNYLEKQYADYEARKAAWERTRKYGKSKPTAKKSKTKNHIDDQKEK</sequence>
<gene>
    <name evidence="2" type="ORF">Bcop_2286</name>
</gene>
<feature type="region of interest" description="Disordered" evidence="1">
    <location>
        <begin position="21"/>
        <end position="48"/>
    </location>
</feature>
<feature type="compositionally biased region" description="Basic residues" evidence="1">
    <location>
        <begin position="25"/>
        <end position="39"/>
    </location>
</feature>
<protein>
    <recommendedName>
        <fullName evidence="4">Dehydrogenase</fullName>
    </recommendedName>
</protein>
<dbReference type="AlphaFoldDB" id="F3ZUY6"/>
<organism evidence="2 3">
    <name type="scientific">Bacteroides coprosuis DSM 18011</name>
    <dbReference type="NCBI Taxonomy" id="679937"/>
    <lineage>
        <taxon>Bacteria</taxon>
        <taxon>Pseudomonadati</taxon>
        <taxon>Bacteroidota</taxon>
        <taxon>Bacteroidia</taxon>
        <taxon>Bacteroidales</taxon>
        <taxon>Bacteroidaceae</taxon>
        <taxon>Bacteroides</taxon>
    </lineage>
</organism>
<dbReference type="HOGENOM" id="CLU_3149367_0_0_10"/>
<dbReference type="Proteomes" id="UP000018439">
    <property type="component" value="Chromosome"/>
</dbReference>
<proteinExistence type="predicted"/>
<dbReference type="EMBL" id="CM001167">
    <property type="protein sequence ID" value="EGJ72444.1"/>
    <property type="molecule type" value="Genomic_DNA"/>
</dbReference>
<dbReference type="eggNOG" id="ENOG5030W6Q">
    <property type="taxonomic scope" value="Bacteria"/>
</dbReference>
<name>F3ZUY6_9BACE</name>
<evidence type="ECO:0000313" key="3">
    <source>
        <dbReference type="Proteomes" id="UP000018439"/>
    </source>
</evidence>
<reference evidence="2 3" key="1">
    <citation type="journal article" date="2011" name="Stand. Genomic Sci.">
        <title>Non-contiguous finished genome sequence of Bacteroides coprosuis type strain (PC139).</title>
        <authorList>
            <person name="Land M."/>
            <person name="Held B."/>
            <person name="Gronow S."/>
            <person name="Abt B."/>
            <person name="Lucas S."/>
            <person name="Del Rio T.G."/>
            <person name="Nolan M."/>
            <person name="Tice H."/>
            <person name="Cheng J.F."/>
            <person name="Pitluck S."/>
            <person name="Liolios K."/>
            <person name="Pagani I."/>
            <person name="Ivanova N."/>
            <person name="Mavromatis K."/>
            <person name="Mikhailova N."/>
            <person name="Pati A."/>
            <person name="Tapia R."/>
            <person name="Han C."/>
            <person name="Goodwin L."/>
            <person name="Chen A."/>
            <person name="Palaniappan K."/>
            <person name="Hauser L."/>
            <person name="Brambilla E.M."/>
            <person name="Rohde M."/>
            <person name="Goker M."/>
            <person name="Detter J.C."/>
            <person name="Woyke T."/>
            <person name="Bristow J."/>
            <person name="Eisen J.A."/>
            <person name="Markowitz V."/>
            <person name="Hugenholtz P."/>
            <person name="Kyrpides N.C."/>
            <person name="Klenk H.P."/>
            <person name="Lapidus A."/>
        </authorList>
    </citation>
    <scope>NUCLEOTIDE SEQUENCE</scope>
    <source>
        <strain evidence="2 3">DSM 18011</strain>
    </source>
</reference>